<dbReference type="Proteomes" id="UP000547510">
    <property type="component" value="Unassembled WGS sequence"/>
</dbReference>
<dbReference type="EMBL" id="JACHJN010000001">
    <property type="protein sequence ID" value="MBB5953561.1"/>
    <property type="molecule type" value="Genomic_DNA"/>
</dbReference>
<sequence>MRPFTTTLALLAAAVTTAGLATGVASAAAHQAPILVPAATATARPVEDTYIVTLDERGPTARPPPRPRA</sequence>
<gene>
    <name evidence="2" type="ORF">FHS29_000131</name>
</gene>
<protein>
    <submittedName>
        <fullName evidence="2">Uncharacterized protein</fullName>
    </submittedName>
</protein>
<name>A0A841C8W4_9PSEU</name>
<feature type="chain" id="PRO_5032835571" evidence="1">
    <location>
        <begin position="28"/>
        <end position="69"/>
    </location>
</feature>
<reference evidence="2 3" key="1">
    <citation type="submission" date="2020-08" db="EMBL/GenBank/DDBJ databases">
        <title>Genomic Encyclopedia of Type Strains, Phase III (KMG-III): the genomes of soil and plant-associated and newly described type strains.</title>
        <authorList>
            <person name="Whitman W."/>
        </authorList>
    </citation>
    <scope>NUCLEOTIDE SEQUENCE [LARGE SCALE GENOMIC DNA]</scope>
    <source>
        <strain evidence="2 3">CECT 8640</strain>
    </source>
</reference>
<evidence type="ECO:0000313" key="2">
    <source>
        <dbReference type="EMBL" id="MBB5953561.1"/>
    </source>
</evidence>
<proteinExistence type="predicted"/>
<dbReference type="RefSeq" id="WP_246439747.1">
    <property type="nucleotide sequence ID" value="NZ_JACHJN010000001.1"/>
</dbReference>
<evidence type="ECO:0000313" key="3">
    <source>
        <dbReference type="Proteomes" id="UP000547510"/>
    </source>
</evidence>
<organism evidence="2 3">
    <name type="scientific">Saccharothrix tamanrassetensis</name>
    <dbReference type="NCBI Taxonomy" id="1051531"/>
    <lineage>
        <taxon>Bacteria</taxon>
        <taxon>Bacillati</taxon>
        <taxon>Actinomycetota</taxon>
        <taxon>Actinomycetes</taxon>
        <taxon>Pseudonocardiales</taxon>
        <taxon>Pseudonocardiaceae</taxon>
        <taxon>Saccharothrix</taxon>
    </lineage>
</organism>
<keyword evidence="1" id="KW-0732">Signal</keyword>
<dbReference type="AlphaFoldDB" id="A0A841C8W4"/>
<feature type="signal peptide" evidence="1">
    <location>
        <begin position="1"/>
        <end position="27"/>
    </location>
</feature>
<evidence type="ECO:0000256" key="1">
    <source>
        <dbReference type="SAM" id="SignalP"/>
    </source>
</evidence>
<keyword evidence="3" id="KW-1185">Reference proteome</keyword>
<accession>A0A841C8W4</accession>
<comment type="caution">
    <text evidence="2">The sequence shown here is derived from an EMBL/GenBank/DDBJ whole genome shotgun (WGS) entry which is preliminary data.</text>
</comment>